<accession>A0A9X0CE10</accession>
<feature type="region of interest" description="Disordered" evidence="1">
    <location>
        <begin position="172"/>
        <end position="213"/>
    </location>
</feature>
<feature type="compositionally biased region" description="Polar residues" evidence="1">
    <location>
        <begin position="253"/>
        <end position="262"/>
    </location>
</feature>
<evidence type="ECO:0000256" key="2">
    <source>
        <dbReference type="SAM" id="Phobius"/>
    </source>
</evidence>
<evidence type="ECO:0000256" key="3">
    <source>
        <dbReference type="SAM" id="SignalP"/>
    </source>
</evidence>
<keyword evidence="2" id="KW-1133">Transmembrane helix</keyword>
<protein>
    <submittedName>
        <fullName evidence="4">Uncharacterized protein</fullName>
    </submittedName>
</protein>
<keyword evidence="2" id="KW-0812">Transmembrane</keyword>
<keyword evidence="3" id="KW-0732">Signal</keyword>
<comment type="caution">
    <text evidence="4">The sequence shown here is derived from an EMBL/GenBank/DDBJ whole genome shotgun (WGS) entry which is preliminary data.</text>
</comment>
<feature type="compositionally biased region" description="Polar residues" evidence="1">
    <location>
        <begin position="194"/>
        <end position="212"/>
    </location>
</feature>
<keyword evidence="2" id="KW-0472">Membrane</keyword>
<sequence>MYISLFWLVLALCCTCIVHSSSCVIDHDCSDTSSSTNIRYQCCNQRCYAVHYDDFRCSCMSNDDCPYREICNTIGRCDTPTENPTTRPYIPTPRKYGCKVGSSSNCEEGEICYRSLCRTRTSLRDQSTKNQDRRDVDQLLSILLPILIPVVVFPCLVYCTVKLKNMEERRRQRRYGYTPPLPPAPQNHRAGGTTVPTTSQASELQSVNTAASPHNDHTVIQLERLAPSAPQLSPSGEARRPQQAESVKDRTQQAESDVSSATVIGYPSSLPPSASSPYNEERRVQYGEDAPPSYEEAIKNYHVVARL</sequence>
<feature type="region of interest" description="Disordered" evidence="1">
    <location>
        <begin position="227"/>
        <end position="291"/>
    </location>
</feature>
<feature type="compositionally biased region" description="Basic and acidic residues" evidence="1">
    <location>
        <begin position="237"/>
        <end position="252"/>
    </location>
</feature>
<feature type="compositionally biased region" description="Low complexity" evidence="1">
    <location>
        <begin position="267"/>
        <end position="277"/>
    </location>
</feature>
<feature type="chain" id="PRO_5040967329" evidence="3">
    <location>
        <begin position="21"/>
        <end position="307"/>
    </location>
</feature>
<feature type="signal peptide" evidence="3">
    <location>
        <begin position="1"/>
        <end position="20"/>
    </location>
</feature>
<evidence type="ECO:0000313" key="4">
    <source>
        <dbReference type="EMBL" id="KAJ7331285.1"/>
    </source>
</evidence>
<evidence type="ECO:0000256" key="1">
    <source>
        <dbReference type="SAM" id="MobiDB-lite"/>
    </source>
</evidence>
<evidence type="ECO:0000313" key="5">
    <source>
        <dbReference type="Proteomes" id="UP001163046"/>
    </source>
</evidence>
<proteinExistence type="predicted"/>
<name>A0A9X0CE10_9CNID</name>
<reference evidence="4" key="1">
    <citation type="submission" date="2023-01" db="EMBL/GenBank/DDBJ databases">
        <title>Genome assembly of the deep-sea coral Lophelia pertusa.</title>
        <authorList>
            <person name="Herrera S."/>
            <person name="Cordes E."/>
        </authorList>
    </citation>
    <scope>NUCLEOTIDE SEQUENCE</scope>
    <source>
        <strain evidence="4">USNM1676648</strain>
        <tissue evidence="4">Polyp</tissue>
    </source>
</reference>
<dbReference type="EMBL" id="MU827789">
    <property type="protein sequence ID" value="KAJ7331285.1"/>
    <property type="molecule type" value="Genomic_DNA"/>
</dbReference>
<feature type="transmembrane region" description="Helical" evidence="2">
    <location>
        <begin position="139"/>
        <end position="161"/>
    </location>
</feature>
<dbReference type="AlphaFoldDB" id="A0A9X0CE10"/>
<dbReference type="Proteomes" id="UP001163046">
    <property type="component" value="Unassembled WGS sequence"/>
</dbReference>
<gene>
    <name evidence="4" type="ORF">OS493_020075</name>
</gene>
<keyword evidence="5" id="KW-1185">Reference proteome</keyword>
<organism evidence="4 5">
    <name type="scientific">Desmophyllum pertusum</name>
    <dbReference type="NCBI Taxonomy" id="174260"/>
    <lineage>
        <taxon>Eukaryota</taxon>
        <taxon>Metazoa</taxon>
        <taxon>Cnidaria</taxon>
        <taxon>Anthozoa</taxon>
        <taxon>Hexacorallia</taxon>
        <taxon>Scleractinia</taxon>
        <taxon>Caryophylliina</taxon>
        <taxon>Caryophylliidae</taxon>
        <taxon>Desmophyllum</taxon>
    </lineage>
</organism>